<sequence length="112" mass="12062">MPDLAALLDAFLLTFSQDQRSLRLRFADASGLADDLLLPQRLEAAEALSACYRYELHCLSTDAFFELKDLIGQPAAIALKLADGSWHELAGVVTAARQLGSDGGFACYGLTL</sequence>
<reference evidence="1 2" key="1">
    <citation type="submission" date="2017-06" db="EMBL/GenBank/DDBJ databases">
        <authorList>
            <person name="Kim H.J."/>
            <person name="Triplett B.A."/>
        </authorList>
    </citation>
    <scope>NUCLEOTIDE SEQUENCE [LARGE SCALE GENOMIC DNA]</scope>
    <source>
        <strain evidence="1 2">U15</strain>
    </source>
</reference>
<protein>
    <submittedName>
        <fullName evidence="1">Phage late control gene D protein (GPD)</fullName>
    </submittedName>
</protein>
<proteinExistence type="predicted"/>
<evidence type="ECO:0000313" key="2">
    <source>
        <dbReference type="Proteomes" id="UP000198284"/>
    </source>
</evidence>
<dbReference type="Pfam" id="PF05954">
    <property type="entry name" value="Phage_GPD"/>
    <property type="match status" value="1"/>
</dbReference>
<accession>A0A239L945</accession>
<dbReference type="EMBL" id="FZOT01000020">
    <property type="protein sequence ID" value="SNT26054.1"/>
    <property type="molecule type" value="Genomic_DNA"/>
</dbReference>
<keyword evidence="2" id="KW-1185">Reference proteome</keyword>
<organism evidence="1 2">
    <name type="scientific">Noviherbaspirillum humi</name>
    <dbReference type="NCBI Taxonomy" id="1688639"/>
    <lineage>
        <taxon>Bacteria</taxon>
        <taxon>Pseudomonadati</taxon>
        <taxon>Pseudomonadota</taxon>
        <taxon>Betaproteobacteria</taxon>
        <taxon>Burkholderiales</taxon>
        <taxon>Oxalobacteraceae</taxon>
        <taxon>Noviherbaspirillum</taxon>
    </lineage>
</organism>
<dbReference type="Proteomes" id="UP000198284">
    <property type="component" value="Unassembled WGS sequence"/>
</dbReference>
<evidence type="ECO:0000313" key="1">
    <source>
        <dbReference type="EMBL" id="SNT26054.1"/>
    </source>
</evidence>
<dbReference type="AlphaFoldDB" id="A0A239L945"/>
<gene>
    <name evidence="1" type="ORF">SAMN06265795_1201</name>
</gene>
<dbReference type="RefSeq" id="WP_281255036.1">
    <property type="nucleotide sequence ID" value="NZ_FZOT01000020.1"/>
</dbReference>
<dbReference type="SUPFAM" id="SSF69279">
    <property type="entry name" value="Phage tail proteins"/>
    <property type="match status" value="1"/>
</dbReference>
<name>A0A239L945_9BURK</name>
<feature type="non-terminal residue" evidence="1">
    <location>
        <position position="112"/>
    </location>
</feature>
<dbReference type="Gene3D" id="2.30.110.50">
    <property type="match status" value="1"/>
</dbReference>